<proteinExistence type="predicted"/>
<protein>
    <submittedName>
        <fullName evidence="1">Uncharacterized protein</fullName>
    </submittedName>
</protein>
<reference evidence="1 2" key="1">
    <citation type="submission" date="2018-06" db="EMBL/GenBank/DDBJ databases">
        <title>WGS assembly of Brassica rapa FPsc.</title>
        <authorList>
            <person name="Bowman J."/>
            <person name="Kohchi T."/>
            <person name="Yamato K."/>
            <person name="Jenkins J."/>
            <person name="Shu S."/>
            <person name="Ishizaki K."/>
            <person name="Yamaoka S."/>
            <person name="Nishihama R."/>
            <person name="Nakamura Y."/>
            <person name="Berger F."/>
            <person name="Adam C."/>
            <person name="Aki S."/>
            <person name="Althoff F."/>
            <person name="Araki T."/>
            <person name="Arteaga-Vazquez M."/>
            <person name="Balasubrmanian S."/>
            <person name="Bauer D."/>
            <person name="Boehm C."/>
            <person name="Briginshaw L."/>
            <person name="Caballero-Perez J."/>
            <person name="Catarino B."/>
            <person name="Chen F."/>
            <person name="Chiyoda S."/>
            <person name="Chovatia M."/>
            <person name="Davies K."/>
            <person name="Delmans M."/>
            <person name="Demura T."/>
            <person name="Dierschke T."/>
            <person name="Dolan L."/>
            <person name="Dorantes-Acosta A."/>
            <person name="Eklund D."/>
            <person name="Florent S."/>
            <person name="Flores-Sandoval E."/>
            <person name="Fujiyama A."/>
            <person name="Fukuzawa H."/>
            <person name="Galik B."/>
            <person name="Grimanelli D."/>
            <person name="Grimwood J."/>
            <person name="Grossniklaus U."/>
            <person name="Hamada T."/>
            <person name="Haseloff J."/>
            <person name="Hetherington A."/>
            <person name="Higo A."/>
            <person name="Hirakawa Y."/>
            <person name="Hundley H."/>
            <person name="Ikeda Y."/>
            <person name="Inoue K."/>
            <person name="Inoue S."/>
            <person name="Ishida S."/>
            <person name="Jia Q."/>
            <person name="Kakita M."/>
            <person name="Kanazawa T."/>
            <person name="Kawai Y."/>
            <person name="Kawashima T."/>
            <person name="Kennedy M."/>
            <person name="Kinose K."/>
            <person name="Kinoshita T."/>
            <person name="Kohara Y."/>
            <person name="Koide E."/>
            <person name="Komatsu K."/>
            <person name="Kopischke S."/>
            <person name="Kubo M."/>
            <person name="Kyozuka J."/>
            <person name="Lagercrantz U."/>
            <person name="Lin S."/>
            <person name="Lindquist E."/>
            <person name="Lipzen A."/>
            <person name="Lu C."/>
            <person name="Luna E."/>
            <person name="Martienssen R."/>
            <person name="Minamino N."/>
            <person name="Mizutani M."/>
            <person name="Mizutani M."/>
            <person name="Mochizuki N."/>
            <person name="Monte I."/>
            <person name="Mosher R."/>
            <person name="Nagasaki H."/>
            <person name="Nakagami H."/>
            <person name="Naramoto S."/>
            <person name="Nishitani K."/>
            <person name="Ohtani M."/>
            <person name="Okamoto T."/>
            <person name="Okumura M."/>
            <person name="Phillips J."/>
            <person name="Pollak B."/>
            <person name="Reinders A."/>
            <person name="Roevekamp M."/>
            <person name="Sano R."/>
            <person name="Sawa S."/>
            <person name="Schmid M."/>
            <person name="Shirakawa M."/>
            <person name="Solano R."/>
            <person name="Spunde A."/>
            <person name="Suetsugu N."/>
            <person name="Sugano S."/>
            <person name="Sugiyama A."/>
            <person name="Sun R."/>
            <person name="Suzuki Y."/>
            <person name="Takenaka M."/>
            <person name="Takezawa D."/>
            <person name="Tomogane H."/>
            <person name="Tsuzuki M."/>
            <person name="Ueda T."/>
            <person name="Umeda M."/>
            <person name="Ward J."/>
            <person name="Watanabe Y."/>
            <person name="Yazaki K."/>
            <person name="Yokoyama R."/>
            <person name="Yoshitake Y."/>
            <person name="Yotsui I."/>
            <person name="Zachgo S."/>
            <person name="Schmutz J."/>
        </authorList>
    </citation>
    <scope>NUCLEOTIDE SEQUENCE [LARGE SCALE GENOMIC DNA]</scope>
    <source>
        <strain evidence="2">cv. B-3</strain>
    </source>
</reference>
<name>A0A397XR60_BRACM</name>
<evidence type="ECO:0000313" key="1">
    <source>
        <dbReference type="EMBL" id="RID40756.1"/>
    </source>
</evidence>
<sequence>MIMLFVNQSQREKQSQQAVAATICPHASKDGFQLRACWKQYKQHKPTICSGHAISTRDFGSAIVRISSIFNDWNHIRSRLCHVHQFSSTFLRNLDSINTYLLPTRKASIKQTIQRNIKSRVRFKGSLTGPTISET</sequence>
<evidence type="ECO:0000313" key="2">
    <source>
        <dbReference type="Proteomes" id="UP000264353"/>
    </source>
</evidence>
<dbReference type="AlphaFoldDB" id="A0A397XR60"/>
<gene>
    <name evidence="1" type="ORF">BRARA_J00778</name>
</gene>
<dbReference type="Proteomes" id="UP000264353">
    <property type="component" value="Chromosome A10"/>
</dbReference>
<accession>A0A397XR60</accession>
<organism evidence="1 2">
    <name type="scientific">Brassica campestris</name>
    <name type="common">Field mustard</name>
    <dbReference type="NCBI Taxonomy" id="3711"/>
    <lineage>
        <taxon>Eukaryota</taxon>
        <taxon>Viridiplantae</taxon>
        <taxon>Streptophyta</taxon>
        <taxon>Embryophyta</taxon>
        <taxon>Tracheophyta</taxon>
        <taxon>Spermatophyta</taxon>
        <taxon>Magnoliopsida</taxon>
        <taxon>eudicotyledons</taxon>
        <taxon>Gunneridae</taxon>
        <taxon>Pentapetalae</taxon>
        <taxon>rosids</taxon>
        <taxon>malvids</taxon>
        <taxon>Brassicales</taxon>
        <taxon>Brassicaceae</taxon>
        <taxon>Brassiceae</taxon>
        <taxon>Brassica</taxon>
    </lineage>
</organism>
<dbReference type="EMBL" id="CM010637">
    <property type="protein sequence ID" value="RID40756.1"/>
    <property type="molecule type" value="Genomic_DNA"/>
</dbReference>